<dbReference type="EMBL" id="CM055736">
    <property type="protein sequence ID" value="KAJ8006460.1"/>
    <property type="molecule type" value="Genomic_DNA"/>
</dbReference>
<keyword evidence="2" id="KW-1185">Reference proteome</keyword>
<evidence type="ECO:0000313" key="2">
    <source>
        <dbReference type="Proteomes" id="UP001157502"/>
    </source>
</evidence>
<organism evidence="1 2">
    <name type="scientific">Dallia pectoralis</name>
    <name type="common">Alaska blackfish</name>
    <dbReference type="NCBI Taxonomy" id="75939"/>
    <lineage>
        <taxon>Eukaryota</taxon>
        <taxon>Metazoa</taxon>
        <taxon>Chordata</taxon>
        <taxon>Craniata</taxon>
        <taxon>Vertebrata</taxon>
        <taxon>Euteleostomi</taxon>
        <taxon>Actinopterygii</taxon>
        <taxon>Neopterygii</taxon>
        <taxon>Teleostei</taxon>
        <taxon>Protacanthopterygii</taxon>
        <taxon>Esociformes</taxon>
        <taxon>Umbridae</taxon>
        <taxon>Dallia</taxon>
    </lineage>
</organism>
<protein>
    <submittedName>
        <fullName evidence="1">Uncharacterized protein</fullName>
    </submittedName>
</protein>
<accession>A0ACC2GSQ8</accession>
<gene>
    <name evidence="1" type="ORF">DPEC_G00107490</name>
</gene>
<evidence type="ECO:0000313" key="1">
    <source>
        <dbReference type="EMBL" id="KAJ8006460.1"/>
    </source>
</evidence>
<sequence length="89" mass="10049">MDAAELDGSGNSWDGQILEEDGTWRPALKGWSKGGATFCSLSCLHQSKYHVLHHDRSFHQIRCPVLPYWVLWVLRSGDHALWGELSTIS</sequence>
<comment type="caution">
    <text evidence="1">The sequence shown here is derived from an EMBL/GenBank/DDBJ whole genome shotgun (WGS) entry which is preliminary data.</text>
</comment>
<reference evidence="1" key="1">
    <citation type="submission" date="2021-05" db="EMBL/GenBank/DDBJ databases">
        <authorList>
            <person name="Pan Q."/>
            <person name="Jouanno E."/>
            <person name="Zahm M."/>
            <person name="Klopp C."/>
            <person name="Cabau C."/>
            <person name="Louis A."/>
            <person name="Berthelot C."/>
            <person name="Parey E."/>
            <person name="Roest Crollius H."/>
            <person name="Montfort J."/>
            <person name="Robinson-Rechavi M."/>
            <person name="Bouchez O."/>
            <person name="Lampietro C."/>
            <person name="Lopez Roques C."/>
            <person name="Donnadieu C."/>
            <person name="Postlethwait J."/>
            <person name="Bobe J."/>
            <person name="Dillon D."/>
            <person name="Chandos A."/>
            <person name="von Hippel F."/>
            <person name="Guiguen Y."/>
        </authorList>
    </citation>
    <scope>NUCLEOTIDE SEQUENCE</scope>
    <source>
        <strain evidence="1">YG-Jan2019</strain>
    </source>
</reference>
<dbReference type="Proteomes" id="UP001157502">
    <property type="component" value="Chromosome 9"/>
</dbReference>
<proteinExistence type="predicted"/>
<name>A0ACC2GSQ8_DALPE</name>